<evidence type="ECO:0000256" key="2">
    <source>
        <dbReference type="ARBA" id="ARBA00009939"/>
    </source>
</evidence>
<dbReference type="GeneTree" id="ENSGT00940000164512"/>
<dbReference type="Pfam" id="PF00057">
    <property type="entry name" value="Ldl_recept_a"/>
    <property type="match status" value="2"/>
</dbReference>
<dbReference type="CDD" id="cd00112">
    <property type="entry name" value="LDLa"/>
    <property type="match status" value="2"/>
</dbReference>
<keyword evidence="6 11" id="KW-1133">Transmembrane helix</keyword>
<sequence>MAGVLLRLLPLLMAGLERALALSLAQPRSLAHGEGTEQPCPPSKFSCGAGICIPSEWLCDGDRDCPDGRDETSCWAEPCAHGEERCPSETCFPVRCEGPECAVLWTQARCPPPPCLAKHRFCDGVSDCPNGTDEQFVDCKKHRLKPSSLDCAKEGFQCAPGVCIPHAWVCDGHSDCASGNDEHHCGVTQIPGDQNTTSAVSLTSVYGNLTTSERQSAYDLVTAAGVTQAPRDQNTTSAMSLTPGHGNLTPSERRSAYGLVMAAAALSGVLAAACLLVCCQTWAQVRWRLLPQPNLLEAVKESLLIPERTPSPLL</sequence>
<dbReference type="STRING" id="13616.ENSMODP00000052684"/>
<evidence type="ECO:0000256" key="12">
    <source>
        <dbReference type="SAM" id="SignalP"/>
    </source>
</evidence>
<keyword evidence="7 11" id="KW-0472">Membrane</keyword>
<evidence type="ECO:0000313" key="13">
    <source>
        <dbReference type="Ensembl" id="ENSMODP00000052684.1"/>
    </source>
</evidence>
<feature type="disulfide bond" evidence="10">
    <location>
        <begin position="170"/>
        <end position="185"/>
    </location>
</feature>
<evidence type="ECO:0000256" key="5">
    <source>
        <dbReference type="ARBA" id="ARBA00022737"/>
    </source>
</evidence>
<dbReference type="GO" id="GO:0016192">
    <property type="term" value="P:vesicle-mediated transport"/>
    <property type="evidence" value="ECO:0007669"/>
    <property type="project" value="UniProtKB-ARBA"/>
</dbReference>
<feature type="transmembrane region" description="Helical" evidence="11">
    <location>
        <begin position="256"/>
        <end position="279"/>
    </location>
</feature>
<feature type="disulfide bond" evidence="10">
    <location>
        <begin position="151"/>
        <end position="163"/>
    </location>
</feature>
<proteinExistence type="inferred from homology"/>
<feature type="chain" id="PRO_5023936223" evidence="12">
    <location>
        <begin position="22"/>
        <end position="314"/>
    </location>
</feature>
<evidence type="ECO:0000256" key="1">
    <source>
        <dbReference type="ARBA" id="ARBA00004167"/>
    </source>
</evidence>
<dbReference type="CTD" id="51293"/>
<dbReference type="OMA" id="IKPCAQD"/>
<organism evidence="13 14">
    <name type="scientific">Monodelphis domestica</name>
    <name type="common">Gray short-tailed opossum</name>
    <dbReference type="NCBI Taxonomy" id="13616"/>
    <lineage>
        <taxon>Eukaryota</taxon>
        <taxon>Metazoa</taxon>
        <taxon>Chordata</taxon>
        <taxon>Craniata</taxon>
        <taxon>Vertebrata</taxon>
        <taxon>Euteleostomi</taxon>
        <taxon>Mammalia</taxon>
        <taxon>Metatheria</taxon>
        <taxon>Didelphimorphia</taxon>
        <taxon>Didelphidae</taxon>
        <taxon>Monodelphis</taxon>
    </lineage>
</organism>
<keyword evidence="14" id="KW-1185">Reference proteome</keyword>
<dbReference type="GO" id="GO:0005886">
    <property type="term" value="C:plasma membrane"/>
    <property type="evidence" value="ECO:0000318"/>
    <property type="project" value="GO_Central"/>
</dbReference>
<dbReference type="FunFam" id="4.10.400.10:FF:000002">
    <property type="entry name" value="Low-density lipoprotein receptor-related protein 1"/>
    <property type="match status" value="1"/>
</dbReference>
<keyword evidence="4 12" id="KW-0732">Signal</keyword>
<comment type="similarity">
    <text evidence="2">Belongs to the LDLR family.</text>
</comment>
<dbReference type="InterPro" id="IPR036055">
    <property type="entry name" value="LDL_receptor-like_sf"/>
</dbReference>
<feature type="disulfide bond" evidence="10">
    <location>
        <begin position="59"/>
        <end position="74"/>
    </location>
</feature>
<dbReference type="Ensembl" id="ENSMODT00000080011.1">
    <property type="protein sequence ID" value="ENSMODP00000052684.1"/>
    <property type="gene ID" value="ENSMODG00000037072.1"/>
</dbReference>
<dbReference type="KEGG" id="mdo:103099002"/>
<dbReference type="Gene3D" id="4.10.400.10">
    <property type="entry name" value="Low-density Lipoprotein Receptor"/>
    <property type="match status" value="3"/>
</dbReference>
<protein>
    <submittedName>
        <fullName evidence="13">CD320 molecule</fullName>
    </submittedName>
</protein>
<feature type="disulfide bond" evidence="10">
    <location>
        <begin position="47"/>
        <end position="65"/>
    </location>
</feature>
<keyword evidence="3 11" id="KW-0812">Transmembrane</keyword>
<feature type="disulfide bond" evidence="10">
    <location>
        <begin position="110"/>
        <end position="128"/>
    </location>
</feature>
<name>A0A5F8GZ67_MONDO</name>
<dbReference type="Bgee" id="ENSMODG00000037072">
    <property type="expression patterns" value="Expressed in spinal cord and 17 other cell types or tissues"/>
</dbReference>
<evidence type="ECO:0000256" key="8">
    <source>
        <dbReference type="ARBA" id="ARBA00023157"/>
    </source>
</evidence>
<feature type="disulfide bond" evidence="10">
    <location>
        <begin position="40"/>
        <end position="52"/>
    </location>
</feature>
<evidence type="ECO:0000256" key="9">
    <source>
        <dbReference type="ARBA" id="ARBA00023180"/>
    </source>
</evidence>
<dbReference type="InParanoid" id="A0A5F8GZ67"/>
<dbReference type="Proteomes" id="UP000002280">
    <property type="component" value="Chromosome 3"/>
</dbReference>
<dbReference type="FunFam" id="4.10.400.10:FF:000113">
    <property type="entry name" value="Low-density lipoprotein receptor-related protein 8"/>
    <property type="match status" value="1"/>
</dbReference>
<reference evidence="13 14" key="1">
    <citation type="journal article" date="2007" name="Nature">
        <title>Genome of the marsupial Monodelphis domestica reveals innovation in non-coding sequences.</title>
        <authorList>
            <person name="Mikkelsen T.S."/>
            <person name="Wakefield M.J."/>
            <person name="Aken B."/>
            <person name="Amemiya C.T."/>
            <person name="Chang J.L."/>
            <person name="Duke S."/>
            <person name="Garber M."/>
            <person name="Gentles A.J."/>
            <person name="Goodstadt L."/>
            <person name="Heger A."/>
            <person name="Jurka J."/>
            <person name="Kamal M."/>
            <person name="Mauceli E."/>
            <person name="Searle S.M."/>
            <person name="Sharpe T."/>
            <person name="Baker M.L."/>
            <person name="Batzer M.A."/>
            <person name="Benos P.V."/>
            <person name="Belov K."/>
            <person name="Clamp M."/>
            <person name="Cook A."/>
            <person name="Cuff J."/>
            <person name="Das R."/>
            <person name="Davidow L."/>
            <person name="Deakin J.E."/>
            <person name="Fazzari M.J."/>
            <person name="Glass J.L."/>
            <person name="Grabherr M."/>
            <person name="Greally J.M."/>
            <person name="Gu W."/>
            <person name="Hore T.A."/>
            <person name="Huttley G.A."/>
            <person name="Kleber M."/>
            <person name="Jirtle R.L."/>
            <person name="Koina E."/>
            <person name="Lee J.T."/>
            <person name="Mahony S."/>
            <person name="Marra M.A."/>
            <person name="Miller R.D."/>
            <person name="Nicholls R.D."/>
            <person name="Oda M."/>
            <person name="Papenfuss A.T."/>
            <person name="Parra Z.E."/>
            <person name="Pollock D.D."/>
            <person name="Ray D.A."/>
            <person name="Schein J.E."/>
            <person name="Speed T.P."/>
            <person name="Thompson K."/>
            <person name="VandeBerg J.L."/>
            <person name="Wade C.M."/>
            <person name="Walker J.A."/>
            <person name="Waters P.D."/>
            <person name="Webber C."/>
            <person name="Weidman J.R."/>
            <person name="Xie X."/>
            <person name="Zody M.C."/>
            <person name="Baldwin J."/>
            <person name="Abdouelleil A."/>
            <person name="Abdulkadir J."/>
            <person name="Abebe A."/>
            <person name="Abera B."/>
            <person name="Abreu J."/>
            <person name="Acer S.C."/>
            <person name="Aftuck L."/>
            <person name="Alexander A."/>
            <person name="An P."/>
            <person name="Anderson E."/>
            <person name="Anderson S."/>
            <person name="Arachi H."/>
            <person name="Azer M."/>
            <person name="Bachantsang P."/>
            <person name="Barry A."/>
            <person name="Bayul T."/>
            <person name="Berlin A."/>
            <person name="Bessette D."/>
            <person name="Bloom T."/>
            <person name="Bloom T."/>
            <person name="Boguslavskiy L."/>
            <person name="Bonnet C."/>
            <person name="Boukhgalter B."/>
            <person name="Bourzgui I."/>
            <person name="Brown A."/>
            <person name="Cahill P."/>
            <person name="Channer S."/>
            <person name="Cheshatsang Y."/>
            <person name="Chuda L."/>
            <person name="Citroen M."/>
            <person name="Collymore A."/>
            <person name="Cooke P."/>
            <person name="Costello M."/>
            <person name="D'Aco K."/>
            <person name="Daza R."/>
            <person name="De Haan G."/>
            <person name="DeGray S."/>
            <person name="DeMaso C."/>
            <person name="Dhargay N."/>
            <person name="Dooley K."/>
            <person name="Dooley E."/>
            <person name="Doricent M."/>
            <person name="Dorje P."/>
            <person name="Dorjee K."/>
            <person name="Dupes A."/>
            <person name="Elong R."/>
            <person name="Falk J."/>
            <person name="Farina A."/>
            <person name="Faro S."/>
            <person name="Ferguson D."/>
            <person name="Fisher S."/>
            <person name="Foley C.D."/>
            <person name="Franke A."/>
            <person name="Friedrich D."/>
            <person name="Gadbois L."/>
            <person name="Gearin G."/>
            <person name="Gearin C.R."/>
            <person name="Giannoukos G."/>
            <person name="Goode T."/>
            <person name="Graham J."/>
            <person name="Grandbois E."/>
            <person name="Grewal S."/>
            <person name="Gyaltsen K."/>
            <person name="Hafez N."/>
            <person name="Hagos B."/>
            <person name="Hall J."/>
            <person name="Henson C."/>
            <person name="Hollinger A."/>
            <person name="Honan T."/>
            <person name="Huard M.D."/>
            <person name="Hughes L."/>
            <person name="Hurhula B."/>
            <person name="Husby M.E."/>
            <person name="Kamat A."/>
            <person name="Kanga B."/>
            <person name="Kashin S."/>
            <person name="Khazanovich D."/>
            <person name="Kisner P."/>
            <person name="Lance K."/>
            <person name="Lara M."/>
            <person name="Lee W."/>
            <person name="Lennon N."/>
            <person name="Letendre F."/>
            <person name="LeVine R."/>
            <person name="Lipovsky A."/>
            <person name="Liu X."/>
            <person name="Liu J."/>
            <person name="Liu S."/>
            <person name="Lokyitsang T."/>
            <person name="Lokyitsang Y."/>
            <person name="Lubonja R."/>
            <person name="Lui A."/>
            <person name="MacDonald P."/>
            <person name="Magnisalis V."/>
            <person name="Maru K."/>
            <person name="Matthews C."/>
            <person name="McCusker W."/>
            <person name="McDonough S."/>
            <person name="Mehta T."/>
            <person name="Meldrim J."/>
            <person name="Meneus L."/>
            <person name="Mihai O."/>
            <person name="Mihalev A."/>
            <person name="Mihova T."/>
            <person name="Mittelman R."/>
            <person name="Mlenga V."/>
            <person name="Montmayeur A."/>
            <person name="Mulrain L."/>
            <person name="Navidi A."/>
            <person name="Naylor J."/>
            <person name="Negash T."/>
            <person name="Nguyen T."/>
            <person name="Nguyen N."/>
            <person name="Nicol R."/>
            <person name="Norbu C."/>
            <person name="Norbu N."/>
            <person name="Novod N."/>
            <person name="O'Neill B."/>
            <person name="Osman S."/>
            <person name="Markiewicz E."/>
            <person name="Oyono O.L."/>
            <person name="Patti C."/>
            <person name="Phunkhang P."/>
            <person name="Pierre F."/>
            <person name="Priest M."/>
            <person name="Raghuraman S."/>
            <person name="Rege F."/>
            <person name="Reyes R."/>
            <person name="Rise C."/>
            <person name="Rogov P."/>
            <person name="Ross K."/>
            <person name="Ryan E."/>
            <person name="Settipalli S."/>
            <person name="Shea T."/>
            <person name="Sherpa N."/>
            <person name="Shi L."/>
            <person name="Shih D."/>
            <person name="Sparrow T."/>
            <person name="Spaulding J."/>
            <person name="Stalker J."/>
            <person name="Stange-Thomann N."/>
            <person name="Stavropoulos S."/>
            <person name="Stone C."/>
            <person name="Strader C."/>
            <person name="Tesfaye S."/>
            <person name="Thomson T."/>
            <person name="Thoulutsang Y."/>
            <person name="Thoulutsang D."/>
            <person name="Topham K."/>
            <person name="Topping I."/>
            <person name="Tsamla T."/>
            <person name="Vassiliev H."/>
            <person name="Vo A."/>
            <person name="Wangchuk T."/>
            <person name="Wangdi T."/>
            <person name="Weiand M."/>
            <person name="Wilkinson J."/>
            <person name="Wilson A."/>
            <person name="Yadav S."/>
            <person name="Young G."/>
            <person name="Yu Q."/>
            <person name="Zembek L."/>
            <person name="Zhong D."/>
            <person name="Zimmer A."/>
            <person name="Zwirko Z."/>
            <person name="Jaffe D.B."/>
            <person name="Alvarez P."/>
            <person name="Brockman W."/>
            <person name="Butler J."/>
            <person name="Chin C."/>
            <person name="Gnerre S."/>
            <person name="MacCallum I."/>
            <person name="Graves J.A."/>
            <person name="Ponting C.P."/>
            <person name="Breen M."/>
            <person name="Samollow P.B."/>
            <person name="Lander E.S."/>
            <person name="Lindblad-Toh K."/>
        </authorList>
    </citation>
    <scope>NUCLEOTIDE SEQUENCE [LARGE SCALE GENOMIC DNA]</scope>
</reference>
<evidence type="ECO:0000256" key="10">
    <source>
        <dbReference type="PROSITE-ProRule" id="PRU00124"/>
    </source>
</evidence>
<dbReference type="GeneID" id="103099002"/>
<evidence type="ECO:0000256" key="4">
    <source>
        <dbReference type="ARBA" id="ARBA00022729"/>
    </source>
</evidence>
<dbReference type="PROSITE" id="PS50068">
    <property type="entry name" value="LDLRA_2"/>
    <property type="match status" value="3"/>
</dbReference>
<evidence type="ECO:0000256" key="6">
    <source>
        <dbReference type="ARBA" id="ARBA00022989"/>
    </source>
</evidence>
<dbReference type="PANTHER" id="PTHR24270:SF27">
    <property type="entry name" value="CD320 ANTIGEN"/>
    <property type="match status" value="1"/>
</dbReference>
<keyword evidence="8 10" id="KW-1015">Disulfide bond</keyword>
<evidence type="ECO:0000256" key="11">
    <source>
        <dbReference type="SAM" id="Phobius"/>
    </source>
</evidence>
<dbReference type="OrthoDB" id="9990982at2759"/>
<comment type="caution">
    <text evidence="10">Lacks conserved residue(s) required for the propagation of feature annotation.</text>
</comment>
<feature type="signal peptide" evidence="12">
    <location>
        <begin position="1"/>
        <end position="21"/>
    </location>
</feature>
<evidence type="ECO:0000256" key="3">
    <source>
        <dbReference type="ARBA" id="ARBA00022692"/>
    </source>
</evidence>
<reference evidence="13" key="2">
    <citation type="submission" date="2025-08" db="UniProtKB">
        <authorList>
            <consortium name="Ensembl"/>
        </authorList>
    </citation>
    <scope>IDENTIFICATION</scope>
</reference>
<comment type="subcellular location">
    <subcellularLocation>
        <location evidence="1">Membrane</location>
        <topology evidence="1">Single-pass membrane protein</topology>
    </subcellularLocation>
</comment>
<dbReference type="InterPro" id="IPR050685">
    <property type="entry name" value="LDLR"/>
</dbReference>
<dbReference type="InterPro" id="IPR002172">
    <property type="entry name" value="LDrepeatLR_classA_rpt"/>
</dbReference>
<dbReference type="SUPFAM" id="SSF57424">
    <property type="entry name" value="LDL receptor-like module"/>
    <property type="match status" value="3"/>
</dbReference>
<keyword evidence="9" id="KW-0325">Glycoprotein</keyword>
<accession>A0A5F8GZ67</accession>
<dbReference type="AlphaFoldDB" id="A0A5F8GZ67"/>
<dbReference type="SMART" id="SM00192">
    <property type="entry name" value="LDLa"/>
    <property type="match status" value="3"/>
</dbReference>
<feature type="disulfide bond" evidence="10">
    <location>
        <begin position="158"/>
        <end position="176"/>
    </location>
</feature>
<reference evidence="13" key="3">
    <citation type="submission" date="2025-09" db="UniProtKB">
        <authorList>
            <consortium name="Ensembl"/>
        </authorList>
    </citation>
    <scope>IDENTIFICATION</scope>
</reference>
<dbReference type="PANTHER" id="PTHR24270">
    <property type="entry name" value="LOW-DENSITY LIPOPROTEIN RECEPTOR-RELATED"/>
    <property type="match status" value="1"/>
</dbReference>
<dbReference type="PRINTS" id="PR00261">
    <property type="entry name" value="LDLRECEPTOR"/>
</dbReference>
<evidence type="ECO:0000313" key="14">
    <source>
        <dbReference type="Proteomes" id="UP000002280"/>
    </source>
</evidence>
<evidence type="ECO:0000256" key="7">
    <source>
        <dbReference type="ARBA" id="ARBA00023136"/>
    </source>
</evidence>
<keyword evidence="5" id="KW-0677">Repeat</keyword>